<dbReference type="Proteomes" id="UP000248729">
    <property type="component" value="Unassembled WGS sequence"/>
</dbReference>
<evidence type="ECO:0000313" key="2">
    <source>
        <dbReference type="Proteomes" id="UP000248729"/>
    </source>
</evidence>
<organism evidence="1 2">
    <name type="scientific">Vibrio diazotrophicus</name>
    <dbReference type="NCBI Taxonomy" id="685"/>
    <lineage>
        <taxon>Bacteria</taxon>
        <taxon>Pseudomonadati</taxon>
        <taxon>Pseudomonadota</taxon>
        <taxon>Gammaproteobacteria</taxon>
        <taxon>Vibrionales</taxon>
        <taxon>Vibrionaceae</taxon>
        <taxon>Vibrio</taxon>
    </lineage>
</organism>
<sequence>MQLVSTVSVEYYNPNENIVEQWLVVKLRFDYFSPTVKAGT</sequence>
<name>A0A329EEZ0_VIBDI</name>
<accession>A0A329EEZ0</accession>
<comment type="caution">
    <text evidence="1">The sequence shown here is derived from an EMBL/GenBank/DDBJ whole genome shotgun (WGS) entry which is preliminary data.</text>
</comment>
<dbReference type="EMBL" id="QLTR01000001">
    <property type="protein sequence ID" value="RAS69604.1"/>
    <property type="molecule type" value="Genomic_DNA"/>
</dbReference>
<protein>
    <submittedName>
        <fullName evidence="1">Uncharacterized protein</fullName>
    </submittedName>
</protein>
<evidence type="ECO:0000313" key="1">
    <source>
        <dbReference type="EMBL" id="RAS69604.1"/>
    </source>
</evidence>
<proteinExistence type="predicted"/>
<dbReference type="AlphaFoldDB" id="A0A329EEZ0"/>
<gene>
    <name evidence="1" type="ORF">DET48_101179</name>
</gene>
<reference evidence="1 2" key="1">
    <citation type="submission" date="2018-06" db="EMBL/GenBank/DDBJ databases">
        <title>Freshwater and sediment microbial communities from various areas in North America, analyzing microbe dynamics in response to fracking.</title>
        <authorList>
            <person name="Lamendella R."/>
        </authorList>
    </citation>
    <scope>NUCLEOTIDE SEQUENCE [LARGE SCALE GENOMIC DNA]</scope>
    <source>
        <strain evidence="1 2">99A</strain>
    </source>
</reference>